<name>A0A1I5ZAJ2_HYMAR</name>
<keyword evidence="2" id="KW-1185">Reference proteome</keyword>
<evidence type="ECO:0000313" key="1">
    <source>
        <dbReference type="EMBL" id="SFQ53501.1"/>
    </source>
</evidence>
<dbReference type="OrthoDB" id="880827at2"/>
<dbReference type="PROSITE" id="PS51257">
    <property type="entry name" value="PROKAR_LIPOPROTEIN"/>
    <property type="match status" value="1"/>
</dbReference>
<protein>
    <submittedName>
        <fullName evidence="1">Uncharacterized protein</fullName>
    </submittedName>
</protein>
<proteinExistence type="predicted"/>
<dbReference type="STRING" id="1227077.SAMN04515668_2882"/>
<sequence length="175" mass="20439">MRFHLPRRYRRKLLFPPGLLALAGLLWLGCLTVNLWQGKLSRKMIMQLVLLPKHLPLNQCNNYDAPQLMSVTELQAFRTWREASFLGNPVTDAREQERTIGLIQAMMADSAQDGGVRIRFASTARFKDLVFALDLMNREKVQKYRLDIHHGPVTLYAYTYARLRHIQYQTMESIY</sequence>
<organism evidence="1 2">
    <name type="scientific">Hymenobacter arizonensis</name>
    <name type="common">Siccationidurans arizonensis</name>
    <dbReference type="NCBI Taxonomy" id="1227077"/>
    <lineage>
        <taxon>Bacteria</taxon>
        <taxon>Pseudomonadati</taxon>
        <taxon>Bacteroidota</taxon>
        <taxon>Cytophagia</taxon>
        <taxon>Cytophagales</taxon>
        <taxon>Hymenobacteraceae</taxon>
        <taxon>Hymenobacter</taxon>
    </lineage>
</organism>
<dbReference type="RefSeq" id="WP_092674553.1">
    <property type="nucleotide sequence ID" value="NZ_FOXS01000003.1"/>
</dbReference>
<accession>A0A1I5ZAJ2</accession>
<evidence type="ECO:0000313" key="2">
    <source>
        <dbReference type="Proteomes" id="UP000199029"/>
    </source>
</evidence>
<dbReference type="EMBL" id="FOXS01000003">
    <property type="protein sequence ID" value="SFQ53501.1"/>
    <property type="molecule type" value="Genomic_DNA"/>
</dbReference>
<dbReference type="Proteomes" id="UP000199029">
    <property type="component" value="Unassembled WGS sequence"/>
</dbReference>
<dbReference type="AlphaFoldDB" id="A0A1I5ZAJ2"/>
<gene>
    <name evidence="1" type="ORF">SAMN04515668_2882</name>
</gene>
<reference evidence="2" key="1">
    <citation type="submission" date="2016-10" db="EMBL/GenBank/DDBJ databases">
        <authorList>
            <person name="Varghese N."/>
            <person name="Submissions S."/>
        </authorList>
    </citation>
    <scope>NUCLEOTIDE SEQUENCE [LARGE SCALE GENOMIC DNA]</scope>
    <source>
        <strain evidence="2">OR362-8,ATCC BAA-1266,JCM 13504</strain>
    </source>
</reference>